<evidence type="ECO:0000313" key="3">
    <source>
        <dbReference type="Proteomes" id="UP000192491"/>
    </source>
</evidence>
<dbReference type="InterPro" id="IPR009061">
    <property type="entry name" value="DNA-bd_dom_put_sf"/>
</dbReference>
<reference evidence="2 3" key="1">
    <citation type="submission" date="2017-01" db="EMBL/GenBank/DDBJ databases">
        <title>Novel large sulfur bacteria in the metagenomes of groundwater-fed chemosynthetic microbial mats in the Lake Huron basin.</title>
        <authorList>
            <person name="Sharrar A.M."/>
            <person name="Flood B.E."/>
            <person name="Bailey J.V."/>
            <person name="Jones D.S."/>
            <person name="Biddanda B."/>
            <person name="Ruberg S.A."/>
            <person name="Marcus D.N."/>
            <person name="Dick G.J."/>
        </authorList>
    </citation>
    <scope>NUCLEOTIDE SEQUENCE [LARGE SCALE GENOMIC DNA]</scope>
    <source>
        <strain evidence="2">A8</strain>
    </source>
</reference>
<dbReference type="GO" id="GO:0003677">
    <property type="term" value="F:DNA binding"/>
    <property type="evidence" value="ECO:0007669"/>
    <property type="project" value="InterPro"/>
</dbReference>
<dbReference type="InterPro" id="IPR010093">
    <property type="entry name" value="SinI_DNA-bd"/>
</dbReference>
<comment type="caution">
    <text evidence="2">The sequence shown here is derived from an EMBL/GenBank/DDBJ whole genome shotgun (WGS) entry which is preliminary data.</text>
</comment>
<dbReference type="SUPFAM" id="SSF46955">
    <property type="entry name" value="Putative DNA-binding domain"/>
    <property type="match status" value="1"/>
</dbReference>
<organism evidence="2 3">
    <name type="scientific">Thiothrix lacustris</name>
    <dbReference type="NCBI Taxonomy" id="525917"/>
    <lineage>
        <taxon>Bacteria</taxon>
        <taxon>Pseudomonadati</taxon>
        <taxon>Pseudomonadota</taxon>
        <taxon>Gammaproteobacteria</taxon>
        <taxon>Thiotrichales</taxon>
        <taxon>Thiotrichaceae</taxon>
        <taxon>Thiothrix</taxon>
    </lineage>
</organism>
<proteinExistence type="predicted"/>
<protein>
    <recommendedName>
        <fullName evidence="1">Helix-turn-helix domain-containing protein</fullName>
    </recommendedName>
</protein>
<dbReference type="InterPro" id="IPR041657">
    <property type="entry name" value="HTH_17"/>
</dbReference>
<sequence>MHKMTDDPLMTPEQAAKMLSSTKRFLQLDRSTKREIPFIKVGRLVRYSRTDLNAYIQSQRVSAAD</sequence>
<dbReference type="Proteomes" id="UP000192491">
    <property type="component" value="Unassembled WGS sequence"/>
</dbReference>
<evidence type="ECO:0000259" key="1">
    <source>
        <dbReference type="Pfam" id="PF12728"/>
    </source>
</evidence>
<dbReference type="Pfam" id="PF12728">
    <property type="entry name" value="HTH_17"/>
    <property type="match status" value="1"/>
</dbReference>
<evidence type="ECO:0000313" key="2">
    <source>
        <dbReference type="EMBL" id="OQX15727.1"/>
    </source>
</evidence>
<name>A0A1Y1QXP6_9GAMM</name>
<dbReference type="AlphaFoldDB" id="A0A1Y1QXP6"/>
<gene>
    <name evidence="2" type="ORF">BWK73_05830</name>
</gene>
<dbReference type="EMBL" id="MTEJ01000011">
    <property type="protein sequence ID" value="OQX15727.1"/>
    <property type="molecule type" value="Genomic_DNA"/>
</dbReference>
<feature type="domain" description="Helix-turn-helix" evidence="1">
    <location>
        <begin position="9"/>
        <end position="60"/>
    </location>
</feature>
<accession>A0A1Y1QXP6</accession>
<dbReference type="NCBIfam" id="TIGR01764">
    <property type="entry name" value="excise"/>
    <property type="match status" value="1"/>
</dbReference>